<dbReference type="Proteomes" id="UP000217696">
    <property type="component" value="Chromosome"/>
</dbReference>
<proteinExistence type="predicted"/>
<reference evidence="1 2" key="1">
    <citation type="submission" date="2015-12" db="EMBL/GenBank/DDBJ databases">
        <title>Genome sequence of Aneurinibacillus soli.</title>
        <authorList>
            <person name="Lee J.S."/>
            <person name="Lee K.C."/>
            <person name="Kim K.K."/>
            <person name="Lee B.W."/>
        </authorList>
    </citation>
    <scope>NUCLEOTIDE SEQUENCE [LARGE SCALE GENOMIC DNA]</scope>
    <source>
        <strain evidence="1 2">CB4</strain>
    </source>
</reference>
<protein>
    <submittedName>
        <fullName evidence="1">Uncharacterized protein</fullName>
    </submittedName>
</protein>
<accession>A0A0U5B063</accession>
<keyword evidence="2" id="KW-1185">Reference proteome</keyword>
<sequence>MWILLGIIAAIILWKLFKLTVMGLFLLLVIGVIVGAMPMFRKKQRIDK</sequence>
<dbReference type="AlphaFoldDB" id="A0A0U5B063"/>
<organism evidence="1 2">
    <name type="scientific">Aneurinibacillus soli</name>
    <dbReference type="NCBI Taxonomy" id="1500254"/>
    <lineage>
        <taxon>Bacteria</taxon>
        <taxon>Bacillati</taxon>
        <taxon>Bacillota</taxon>
        <taxon>Bacilli</taxon>
        <taxon>Bacillales</taxon>
        <taxon>Paenibacillaceae</taxon>
        <taxon>Aneurinibacillus group</taxon>
        <taxon>Aneurinibacillus</taxon>
    </lineage>
</organism>
<evidence type="ECO:0000313" key="2">
    <source>
        <dbReference type="Proteomes" id="UP000217696"/>
    </source>
</evidence>
<dbReference type="KEGG" id="asoc:CB4_02128"/>
<evidence type="ECO:0000313" key="1">
    <source>
        <dbReference type="EMBL" id="BAU27954.1"/>
    </source>
</evidence>
<gene>
    <name evidence="1" type="ORF">CB4_02128</name>
</gene>
<dbReference type="EMBL" id="AP017312">
    <property type="protein sequence ID" value="BAU27954.1"/>
    <property type="molecule type" value="Genomic_DNA"/>
</dbReference>
<name>A0A0U5B063_9BACL</name>
<dbReference type="RefSeq" id="WP_157737922.1">
    <property type="nucleotide sequence ID" value="NZ_AP017312.1"/>
</dbReference>